<evidence type="ECO:0000256" key="5">
    <source>
        <dbReference type="ARBA" id="ARBA00022723"/>
    </source>
</evidence>
<comment type="cofactor">
    <cofactor evidence="1 11">
        <name>Mg(2+)</name>
        <dbReference type="ChEBI" id="CHEBI:18420"/>
    </cofactor>
</comment>
<dbReference type="PANTHER" id="PTHR11236">
    <property type="entry name" value="AMINOBENZOATE/ANTHRANILATE SYNTHASE"/>
    <property type="match status" value="1"/>
</dbReference>
<dbReference type="NCBIfam" id="TIGR01820">
    <property type="entry name" value="TrpE-arch"/>
    <property type="match status" value="1"/>
</dbReference>
<evidence type="ECO:0000259" key="14">
    <source>
        <dbReference type="Pfam" id="PF04715"/>
    </source>
</evidence>
<dbReference type="InterPro" id="IPR019999">
    <property type="entry name" value="Anth_synth_I-like"/>
</dbReference>
<organism evidence="15 16">
    <name type="scientific">Methanosarcina mazei WWM610</name>
    <dbReference type="NCBI Taxonomy" id="1434117"/>
    <lineage>
        <taxon>Archaea</taxon>
        <taxon>Methanobacteriati</taxon>
        <taxon>Methanobacteriota</taxon>
        <taxon>Stenosarchaea group</taxon>
        <taxon>Methanomicrobia</taxon>
        <taxon>Methanosarcinales</taxon>
        <taxon>Methanosarcinaceae</taxon>
        <taxon>Methanosarcina</taxon>
    </lineage>
</organism>
<comment type="subunit">
    <text evidence="11">Heterotetramer consisting of two non-identical subunits: a beta subunit (TrpG) and a large alpha subunit (TrpE).</text>
</comment>
<comment type="catalytic activity">
    <reaction evidence="10 11">
        <text>chorismate + L-glutamine = anthranilate + pyruvate + L-glutamate + H(+)</text>
        <dbReference type="Rhea" id="RHEA:21732"/>
        <dbReference type="ChEBI" id="CHEBI:15361"/>
        <dbReference type="ChEBI" id="CHEBI:15378"/>
        <dbReference type="ChEBI" id="CHEBI:16567"/>
        <dbReference type="ChEBI" id="CHEBI:29748"/>
        <dbReference type="ChEBI" id="CHEBI:29985"/>
        <dbReference type="ChEBI" id="CHEBI:58359"/>
        <dbReference type="EC" id="4.1.3.27"/>
    </reaction>
</comment>
<evidence type="ECO:0000256" key="6">
    <source>
        <dbReference type="ARBA" id="ARBA00022822"/>
    </source>
</evidence>
<dbReference type="GeneID" id="44087523"/>
<name>A0A0E3PYT5_METMZ</name>
<dbReference type="EC" id="4.1.3.27" evidence="11"/>
<dbReference type="Pfam" id="PF04715">
    <property type="entry name" value="Anth_synt_I_N"/>
    <property type="match status" value="1"/>
</dbReference>
<sequence length="620" mass="68764">MLSFDIGEEEFKKLVSGIEKPGLIQLLAKVDSKCSRSCSPLDLYQILKKSGCSESSGYSYLLESVEKQASKARYSFVGNSPDSLLTINDRKLSLELLNPNASDFFEEIVSKVKKVFSAGTGEEVEEVTKENENKNKNKKREEENTEEEKTEVRKLRQFTAPIPEGKDSFDALRLVFPPVNGIEFLNEKRFERQTFLGGAIGYTAYDAVYDSWLGADKGFESEIPELQYLLVTKSYVFDHLTEEVYIVITPFINPGSDAGRIYEEALSEAEKLYSTIREVSLYESTGKTAFLHQLAGPQSIELKSTELQPTKLKSAELKSAELKSAELQSTASNSTGLQLEGSGSPLQVCSSDRSEFETSVLRAKEHIFAGDIFQAVLSRKCEFRLEQPPFELYAQLRAINPSPYMYIFEFGDLAIVGASPETLMTVHKRTVMINPIAGTCPRGKSEVEDEILASHMLNDEKERAEHVMLVDLGRNDVRMVCESGSVKVSGFMKVLKYSHVQHIESTVSGTLRPECDQFDAFRAIFPAGTLSGAPKIRAMEIISELETAPRGIYGGGVGYYSWNGDADFAIVIRTLLIQGKKVSLQSGAGIVADSDPAYEFRETERKMAAMLTAIGGETEL</sequence>
<feature type="region of interest" description="Disordered" evidence="12">
    <location>
        <begin position="126"/>
        <end position="152"/>
    </location>
</feature>
<evidence type="ECO:0000256" key="1">
    <source>
        <dbReference type="ARBA" id="ARBA00001946"/>
    </source>
</evidence>
<dbReference type="EMBL" id="CP009509">
    <property type="protein sequence ID" value="AKB40809.1"/>
    <property type="molecule type" value="Genomic_DNA"/>
</dbReference>
<evidence type="ECO:0000256" key="4">
    <source>
        <dbReference type="ARBA" id="ARBA00022605"/>
    </source>
</evidence>
<evidence type="ECO:0000256" key="9">
    <source>
        <dbReference type="ARBA" id="ARBA00023239"/>
    </source>
</evidence>
<keyword evidence="7 11" id="KW-0460">Magnesium</keyword>
<dbReference type="PATRIC" id="fig|1434117.4.peg.2314"/>
<dbReference type="UniPathway" id="UPA00035">
    <property type="reaction ID" value="UER00040"/>
</dbReference>
<keyword evidence="8 11" id="KW-0057">Aromatic amino acid biosynthesis</keyword>
<evidence type="ECO:0000313" key="15">
    <source>
        <dbReference type="EMBL" id="AKB40809.1"/>
    </source>
</evidence>
<dbReference type="InterPro" id="IPR015890">
    <property type="entry name" value="Chorismate_C"/>
</dbReference>
<evidence type="ECO:0000256" key="11">
    <source>
        <dbReference type="RuleBase" id="RU364045"/>
    </source>
</evidence>
<dbReference type="PRINTS" id="PR00095">
    <property type="entry name" value="ANTSNTHASEI"/>
</dbReference>
<proteinExistence type="inferred from homology"/>
<evidence type="ECO:0000256" key="10">
    <source>
        <dbReference type="ARBA" id="ARBA00047683"/>
    </source>
</evidence>
<comment type="function">
    <text evidence="11">Part of a heterotetrameric complex that catalyzes the two-step biosynthesis of anthranilate, an intermediate in the biosynthesis of L-tryptophan. In the first step, the glutamine-binding beta subunit (TrpG) of anthranilate synthase (AS) provides the glutamine amidotransferase activity which generates ammonia as a substrate that, along with chorismate, is used in the second step, catalyzed by the large alpha subunit of AS (TrpE) to produce anthranilate. In the absence of TrpG, TrpE can synthesize anthranilate directly from chorismate and high concentrations of ammonia.</text>
</comment>
<dbReference type="Gene3D" id="3.60.120.10">
    <property type="entry name" value="Anthranilate synthase"/>
    <property type="match status" value="1"/>
</dbReference>
<evidence type="ECO:0000256" key="3">
    <source>
        <dbReference type="ARBA" id="ARBA00009562"/>
    </source>
</evidence>
<keyword evidence="9 11" id="KW-0456">Lyase</keyword>
<protein>
    <recommendedName>
        <fullName evidence="11">Anthranilate synthase component 1</fullName>
        <ecNumber evidence="11">4.1.3.27</ecNumber>
    </recommendedName>
</protein>
<dbReference type="SUPFAM" id="SSF56322">
    <property type="entry name" value="ADC synthase"/>
    <property type="match status" value="1"/>
</dbReference>
<comment type="similarity">
    <text evidence="3 11">Belongs to the anthranilate synthase component I family.</text>
</comment>
<evidence type="ECO:0000256" key="8">
    <source>
        <dbReference type="ARBA" id="ARBA00023141"/>
    </source>
</evidence>
<accession>A0A0E3PYT5</accession>
<dbReference type="GO" id="GO:0046872">
    <property type="term" value="F:metal ion binding"/>
    <property type="evidence" value="ECO:0007669"/>
    <property type="project" value="UniProtKB-KW"/>
</dbReference>
<gene>
    <name evidence="11" type="primary">trpE</name>
    <name evidence="15" type="ORF">MSMAW_1818</name>
</gene>
<evidence type="ECO:0000256" key="7">
    <source>
        <dbReference type="ARBA" id="ARBA00022842"/>
    </source>
</evidence>
<comment type="pathway">
    <text evidence="2 11">Amino-acid biosynthesis; L-tryptophan biosynthesis; L-tryptophan from chorismate: step 1/5.</text>
</comment>
<keyword evidence="6 11" id="KW-0822">Tryptophan biosynthesis</keyword>
<dbReference type="GeneID" id="24851532"/>
<feature type="domain" description="Anthranilate synthase component I N-terminal" evidence="14">
    <location>
        <begin position="41"/>
        <end position="246"/>
    </location>
</feature>
<feature type="compositionally biased region" description="Basic and acidic residues" evidence="12">
    <location>
        <begin position="126"/>
        <end position="142"/>
    </location>
</feature>
<dbReference type="HOGENOM" id="CLU_006493_9_0_2"/>
<dbReference type="GO" id="GO:0004049">
    <property type="term" value="F:anthranilate synthase activity"/>
    <property type="evidence" value="ECO:0007669"/>
    <property type="project" value="UniProtKB-EC"/>
</dbReference>
<dbReference type="PANTHER" id="PTHR11236:SF9">
    <property type="entry name" value="ANTHRANILATE SYNTHASE COMPONENT 1"/>
    <property type="match status" value="1"/>
</dbReference>
<dbReference type="InterPro" id="IPR006805">
    <property type="entry name" value="Anth_synth_I_N"/>
</dbReference>
<dbReference type="AlphaFoldDB" id="A0A0E3PYT5"/>
<dbReference type="GO" id="GO:0000162">
    <property type="term" value="P:L-tryptophan biosynthetic process"/>
    <property type="evidence" value="ECO:0007669"/>
    <property type="project" value="UniProtKB-UniPathway"/>
</dbReference>
<evidence type="ECO:0000313" key="16">
    <source>
        <dbReference type="Proteomes" id="UP000033058"/>
    </source>
</evidence>
<keyword evidence="4 11" id="KW-0028">Amino-acid biosynthesis</keyword>
<dbReference type="InterPro" id="IPR010116">
    <property type="entry name" value="Anthranilate_synth_I_arc_typ"/>
</dbReference>
<dbReference type="Proteomes" id="UP000033058">
    <property type="component" value="Chromosome"/>
</dbReference>
<evidence type="ECO:0000256" key="2">
    <source>
        <dbReference type="ARBA" id="ARBA00004873"/>
    </source>
</evidence>
<keyword evidence="5 11" id="KW-0479">Metal-binding</keyword>
<dbReference type="RefSeq" id="WP_048038419.1">
    <property type="nucleotide sequence ID" value="NZ_CP009509.1"/>
</dbReference>
<dbReference type="Pfam" id="PF00425">
    <property type="entry name" value="Chorismate_bind"/>
    <property type="match status" value="1"/>
</dbReference>
<evidence type="ECO:0000259" key="13">
    <source>
        <dbReference type="Pfam" id="PF00425"/>
    </source>
</evidence>
<feature type="domain" description="Chorismate-utilising enzyme C-terminal" evidence="13">
    <location>
        <begin position="353"/>
        <end position="606"/>
    </location>
</feature>
<evidence type="ECO:0000256" key="12">
    <source>
        <dbReference type="SAM" id="MobiDB-lite"/>
    </source>
</evidence>
<reference evidence="15 16" key="1">
    <citation type="submission" date="2014-07" db="EMBL/GenBank/DDBJ databases">
        <title>Methanogenic archaea and the global carbon cycle.</title>
        <authorList>
            <person name="Henriksen J.R."/>
            <person name="Luke J."/>
            <person name="Reinhart S."/>
            <person name="Benedict M.N."/>
            <person name="Youngblut N.D."/>
            <person name="Metcalf M.E."/>
            <person name="Whitaker R.J."/>
            <person name="Metcalf W.W."/>
        </authorList>
    </citation>
    <scope>NUCLEOTIDE SEQUENCE [LARGE SCALE GENOMIC DNA]</scope>
    <source>
        <strain evidence="15 16">WWM610</strain>
    </source>
</reference>
<dbReference type="InterPro" id="IPR005801">
    <property type="entry name" value="ADC_synthase"/>
</dbReference>